<dbReference type="Gene3D" id="3.10.10.10">
    <property type="entry name" value="HIV Type 1 Reverse Transcriptase, subunit A, domain 1"/>
    <property type="match status" value="1"/>
</dbReference>
<dbReference type="AlphaFoldDB" id="A0AA38GMT2"/>
<comment type="caution">
    <text evidence="1">The sequence shown here is derived from an EMBL/GenBank/DDBJ whole genome shotgun (WGS) entry which is preliminary data.</text>
</comment>
<accession>A0AA38GMT2</accession>
<dbReference type="Proteomes" id="UP000824469">
    <property type="component" value="Unassembled WGS sequence"/>
</dbReference>
<dbReference type="PANTHER" id="PTHR24559:SF431">
    <property type="entry name" value="RNA-DIRECTED DNA POLYMERASE HOMOLOG"/>
    <property type="match status" value="1"/>
</dbReference>
<dbReference type="EMBL" id="JAHRHJ020000002">
    <property type="protein sequence ID" value="KAH9326277.1"/>
    <property type="molecule type" value="Genomic_DNA"/>
</dbReference>
<protein>
    <submittedName>
        <fullName evidence="1">Uncharacterized protein</fullName>
    </submittedName>
</protein>
<dbReference type="InterPro" id="IPR053134">
    <property type="entry name" value="RNA-dir_DNA_polymerase"/>
</dbReference>
<gene>
    <name evidence="1" type="ORF">KI387_006455</name>
</gene>
<dbReference type="InterPro" id="IPR043502">
    <property type="entry name" value="DNA/RNA_pol_sf"/>
</dbReference>
<dbReference type="PANTHER" id="PTHR24559">
    <property type="entry name" value="TRANSPOSON TY3-I GAG-POL POLYPROTEIN"/>
    <property type="match status" value="1"/>
</dbReference>
<feature type="non-terminal residue" evidence="1">
    <location>
        <position position="1"/>
    </location>
</feature>
<feature type="non-terminal residue" evidence="1">
    <location>
        <position position="67"/>
    </location>
</feature>
<dbReference type="SUPFAM" id="SSF56672">
    <property type="entry name" value="DNA/RNA polymerases"/>
    <property type="match status" value="1"/>
</dbReference>
<proteinExistence type="predicted"/>
<evidence type="ECO:0000313" key="2">
    <source>
        <dbReference type="Proteomes" id="UP000824469"/>
    </source>
</evidence>
<name>A0AA38GMT2_TAXCH</name>
<keyword evidence="2" id="KW-1185">Reference proteome</keyword>
<reference evidence="1 2" key="1">
    <citation type="journal article" date="2021" name="Nat. Plants">
        <title>The Taxus genome provides insights into paclitaxel biosynthesis.</title>
        <authorList>
            <person name="Xiong X."/>
            <person name="Gou J."/>
            <person name="Liao Q."/>
            <person name="Li Y."/>
            <person name="Zhou Q."/>
            <person name="Bi G."/>
            <person name="Li C."/>
            <person name="Du R."/>
            <person name="Wang X."/>
            <person name="Sun T."/>
            <person name="Guo L."/>
            <person name="Liang H."/>
            <person name="Lu P."/>
            <person name="Wu Y."/>
            <person name="Zhang Z."/>
            <person name="Ro D.K."/>
            <person name="Shang Y."/>
            <person name="Huang S."/>
            <person name="Yan J."/>
        </authorList>
    </citation>
    <scope>NUCLEOTIDE SEQUENCE [LARGE SCALE GENOMIC DNA]</scope>
    <source>
        <strain evidence="1">Ta-2019</strain>
    </source>
</reference>
<evidence type="ECO:0000313" key="1">
    <source>
        <dbReference type="EMBL" id="KAH9326277.1"/>
    </source>
</evidence>
<organism evidence="1 2">
    <name type="scientific">Taxus chinensis</name>
    <name type="common">Chinese yew</name>
    <name type="synonym">Taxus wallichiana var. chinensis</name>
    <dbReference type="NCBI Taxonomy" id="29808"/>
    <lineage>
        <taxon>Eukaryota</taxon>
        <taxon>Viridiplantae</taxon>
        <taxon>Streptophyta</taxon>
        <taxon>Embryophyta</taxon>
        <taxon>Tracheophyta</taxon>
        <taxon>Spermatophyta</taxon>
        <taxon>Pinopsida</taxon>
        <taxon>Pinidae</taxon>
        <taxon>Conifers II</taxon>
        <taxon>Cupressales</taxon>
        <taxon>Taxaceae</taxon>
        <taxon>Taxus</taxon>
    </lineage>
</organism>
<sequence length="67" mass="7711">FIRHINYSEWISNVVLVQKKPVGIRVCTDFKDINKAYPKDDFPPPNIDMIVDSTAGYEMLSLMDSFS</sequence>